<sequence length="401" mass="43626">MTTKSWRADRLSRLGSSIFAEVAEWKRNAAARGLDVIDLSIGSPDLPPSPAIRRALGQAALREDAYGYPGSKGTPAFLQQAAEWLAFRFGIAIDPEQELVSLMGSQDGLGHLALALCNPGDIALLPDPGYPVYAAGLALAGIEPYLMPLRAENGYLPDFSAIPAEVWARAKFMLLNYPSNPVSAVADLAFFKHAVEIASRHGVLIVHDLAYSEMAFDGYRPPSILQAEGAIDAAVEFHSLSKSFNMAGARIGFLAGNREAVAAMRELKANIDYGVFLPVQEAGIVALAEDMRGTGPVVGPIYEKRRDAFIQALREQGWTVGSPKATMFLWAKLPDMRWELADPWNSRRISREMLERAGVAVIPGDAFGAEGEGYVRIALVESEERLREAAIRIGEFIRGER</sequence>
<evidence type="ECO:0000313" key="6">
    <source>
        <dbReference type="EMBL" id="NBD26577.1"/>
    </source>
</evidence>
<dbReference type="InterPro" id="IPR015421">
    <property type="entry name" value="PyrdxlP-dep_Trfase_major"/>
</dbReference>
<dbReference type="Proteomes" id="UP000665561">
    <property type="component" value="Unassembled WGS sequence"/>
</dbReference>
<dbReference type="EMBL" id="JAAAMV010000022">
    <property type="protein sequence ID" value="NBD26577.1"/>
    <property type="molecule type" value="Genomic_DNA"/>
</dbReference>
<organism evidence="6 7">
    <name type="scientific">Paenibacillus glycinis</name>
    <dbReference type="NCBI Taxonomy" id="2697035"/>
    <lineage>
        <taxon>Bacteria</taxon>
        <taxon>Bacillati</taxon>
        <taxon>Bacillota</taxon>
        <taxon>Bacilli</taxon>
        <taxon>Bacillales</taxon>
        <taxon>Paenibacillaceae</taxon>
        <taxon>Paenibacillus</taxon>
    </lineage>
</organism>
<dbReference type="PANTHER" id="PTHR42832">
    <property type="entry name" value="AMINO ACID AMINOTRANSFERASE"/>
    <property type="match status" value="1"/>
</dbReference>
<keyword evidence="3 4" id="KW-0808">Transferase</keyword>
<dbReference type="CDD" id="cd00609">
    <property type="entry name" value="AAT_like"/>
    <property type="match status" value="1"/>
</dbReference>
<dbReference type="InterPro" id="IPR004838">
    <property type="entry name" value="NHTrfase_class1_PyrdxlP-BS"/>
</dbReference>
<dbReference type="PANTHER" id="PTHR42832:SF3">
    <property type="entry name" value="L-GLUTAMINE--4-(METHYLSULFANYL)-2-OXOBUTANOATE AMINOTRANSFERASE"/>
    <property type="match status" value="1"/>
</dbReference>
<evidence type="ECO:0000313" key="7">
    <source>
        <dbReference type="Proteomes" id="UP000665561"/>
    </source>
</evidence>
<dbReference type="GO" id="GO:0008483">
    <property type="term" value="F:transaminase activity"/>
    <property type="evidence" value="ECO:0007669"/>
    <property type="project" value="UniProtKB-KW"/>
</dbReference>
<dbReference type="Gene3D" id="3.40.640.10">
    <property type="entry name" value="Type I PLP-dependent aspartate aminotransferase-like (Major domain)"/>
    <property type="match status" value="1"/>
</dbReference>
<dbReference type="InterPro" id="IPR015422">
    <property type="entry name" value="PyrdxlP-dep_Trfase_small"/>
</dbReference>
<gene>
    <name evidence="6" type="ORF">GT019_22110</name>
</gene>
<dbReference type="EC" id="2.6.1.-" evidence="4"/>
<comment type="caution">
    <text evidence="6">The sequence shown here is derived from an EMBL/GenBank/DDBJ whole genome shotgun (WGS) entry which is preliminary data.</text>
</comment>
<name>A0ABW9XWE8_9BACL</name>
<protein>
    <recommendedName>
        <fullName evidence="4">Aminotransferase</fullName>
        <ecNumber evidence="4">2.6.1.-</ecNumber>
    </recommendedName>
</protein>
<feature type="domain" description="Aminotransferase class I/classII large" evidence="5">
    <location>
        <begin position="35"/>
        <end position="393"/>
    </location>
</feature>
<dbReference type="InterPro" id="IPR050881">
    <property type="entry name" value="LL-DAP_aminotransferase"/>
</dbReference>
<evidence type="ECO:0000256" key="4">
    <source>
        <dbReference type="RuleBase" id="RU000481"/>
    </source>
</evidence>
<dbReference type="InterPro" id="IPR004839">
    <property type="entry name" value="Aminotransferase_I/II_large"/>
</dbReference>
<comment type="cofactor">
    <cofactor evidence="1 4">
        <name>pyridoxal 5'-phosphate</name>
        <dbReference type="ChEBI" id="CHEBI:597326"/>
    </cofactor>
</comment>
<evidence type="ECO:0000256" key="1">
    <source>
        <dbReference type="ARBA" id="ARBA00001933"/>
    </source>
</evidence>
<reference evidence="6 7" key="1">
    <citation type="submission" date="2020-01" db="EMBL/GenBank/DDBJ databases">
        <title>Paenibacillus soybeanensis sp. nov. isolated from the nodules of soybean (Glycine max(L.) Merr).</title>
        <authorList>
            <person name="Wang H."/>
        </authorList>
    </citation>
    <scope>NUCLEOTIDE SEQUENCE [LARGE SCALE GENOMIC DNA]</scope>
    <source>
        <strain evidence="6 7">T1</strain>
    </source>
</reference>
<keyword evidence="2 4" id="KW-0032">Aminotransferase</keyword>
<evidence type="ECO:0000259" key="5">
    <source>
        <dbReference type="Pfam" id="PF00155"/>
    </source>
</evidence>
<dbReference type="Pfam" id="PF00155">
    <property type="entry name" value="Aminotran_1_2"/>
    <property type="match status" value="1"/>
</dbReference>
<evidence type="ECO:0000256" key="2">
    <source>
        <dbReference type="ARBA" id="ARBA00022576"/>
    </source>
</evidence>
<proteinExistence type="inferred from homology"/>
<dbReference type="PROSITE" id="PS00105">
    <property type="entry name" value="AA_TRANSFER_CLASS_1"/>
    <property type="match status" value="1"/>
</dbReference>
<dbReference type="InterPro" id="IPR015424">
    <property type="entry name" value="PyrdxlP-dep_Trfase"/>
</dbReference>
<keyword evidence="7" id="KW-1185">Reference proteome</keyword>
<dbReference type="Gene3D" id="3.90.1150.10">
    <property type="entry name" value="Aspartate Aminotransferase, domain 1"/>
    <property type="match status" value="1"/>
</dbReference>
<dbReference type="RefSeq" id="WP_161745505.1">
    <property type="nucleotide sequence ID" value="NZ_JAAAMV010000022.1"/>
</dbReference>
<evidence type="ECO:0000256" key="3">
    <source>
        <dbReference type="ARBA" id="ARBA00022679"/>
    </source>
</evidence>
<accession>A0ABW9XWE8</accession>
<comment type="similarity">
    <text evidence="4">Belongs to the class-I pyridoxal-phosphate-dependent aminotransferase family.</text>
</comment>
<dbReference type="SUPFAM" id="SSF53383">
    <property type="entry name" value="PLP-dependent transferases"/>
    <property type="match status" value="1"/>
</dbReference>